<accession>A0A1G8AQU1</accession>
<proteinExistence type="predicted"/>
<gene>
    <name evidence="5" type="ORF">SAMN05216466_10855</name>
</gene>
<dbReference type="SUPFAM" id="SSF56176">
    <property type="entry name" value="FAD-binding/transporter-associated domain-like"/>
    <property type="match status" value="1"/>
</dbReference>
<dbReference type="Gene3D" id="3.30.390.50">
    <property type="entry name" value="CO dehydrogenase flavoprotein, C-terminal domain"/>
    <property type="match status" value="1"/>
</dbReference>
<protein>
    <submittedName>
        <fullName evidence="5">Carbon monoxide dehydrogenase, medium subunit</fullName>
    </submittedName>
</protein>
<evidence type="ECO:0000259" key="4">
    <source>
        <dbReference type="PROSITE" id="PS51387"/>
    </source>
</evidence>
<evidence type="ECO:0000256" key="3">
    <source>
        <dbReference type="ARBA" id="ARBA00023002"/>
    </source>
</evidence>
<evidence type="ECO:0000256" key="2">
    <source>
        <dbReference type="ARBA" id="ARBA00022827"/>
    </source>
</evidence>
<dbReference type="SMART" id="SM01092">
    <property type="entry name" value="CO_deh_flav_C"/>
    <property type="match status" value="1"/>
</dbReference>
<dbReference type="PANTHER" id="PTHR42659">
    <property type="entry name" value="XANTHINE DEHYDROGENASE SUBUNIT C-RELATED"/>
    <property type="match status" value="1"/>
</dbReference>
<evidence type="ECO:0000313" key="5">
    <source>
        <dbReference type="EMBL" id="SDH23289.1"/>
    </source>
</evidence>
<dbReference type="SUPFAM" id="SSF55447">
    <property type="entry name" value="CO dehydrogenase flavoprotein C-terminal domain-like"/>
    <property type="match status" value="1"/>
</dbReference>
<dbReference type="Proteomes" id="UP000199706">
    <property type="component" value="Unassembled WGS sequence"/>
</dbReference>
<dbReference type="Gene3D" id="3.30.43.10">
    <property type="entry name" value="Uridine Diphospho-n-acetylenolpyruvylglucosamine Reductase, domain 2"/>
    <property type="match status" value="1"/>
</dbReference>
<name>A0A1G8AQU1_9BURK</name>
<dbReference type="InterPro" id="IPR016166">
    <property type="entry name" value="FAD-bd_PCMH"/>
</dbReference>
<keyword evidence="1" id="KW-0285">Flavoprotein</keyword>
<keyword evidence="3" id="KW-0560">Oxidoreductase</keyword>
<dbReference type="InterPro" id="IPR051312">
    <property type="entry name" value="Diverse_Substr_Oxidored"/>
</dbReference>
<dbReference type="Gene3D" id="3.30.465.10">
    <property type="match status" value="1"/>
</dbReference>
<dbReference type="InterPro" id="IPR036683">
    <property type="entry name" value="CO_DH_flav_C_dom_sf"/>
</dbReference>
<dbReference type="PROSITE" id="PS51387">
    <property type="entry name" value="FAD_PCMH"/>
    <property type="match status" value="1"/>
</dbReference>
<dbReference type="InterPro" id="IPR016169">
    <property type="entry name" value="FAD-bd_PCMH_sub2"/>
</dbReference>
<dbReference type="PANTHER" id="PTHR42659:SF2">
    <property type="entry name" value="XANTHINE DEHYDROGENASE SUBUNIT C-RELATED"/>
    <property type="match status" value="1"/>
</dbReference>
<organism evidence="5 6">
    <name type="scientific">Paraburkholderia phenazinium</name>
    <dbReference type="NCBI Taxonomy" id="60549"/>
    <lineage>
        <taxon>Bacteria</taxon>
        <taxon>Pseudomonadati</taxon>
        <taxon>Pseudomonadota</taxon>
        <taxon>Betaproteobacteria</taxon>
        <taxon>Burkholderiales</taxon>
        <taxon>Burkholderiaceae</taxon>
        <taxon>Paraburkholderia</taxon>
    </lineage>
</organism>
<dbReference type="GO" id="GO:0071949">
    <property type="term" value="F:FAD binding"/>
    <property type="evidence" value="ECO:0007669"/>
    <property type="project" value="InterPro"/>
</dbReference>
<dbReference type="AlphaFoldDB" id="A0A1G8AQU1"/>
<dbReference type="InterPro" id="IPR016167">
    <property type="entry name" value="FAD-bd_PCMH_sub1"/>
</dbReference>
<dbReference type="InterPro" id="IPR002346">
    <property type="entry name" value="Mopterin_DH_FAD-bd"/>
</dbReference>
<dbReference type="Pfam" id="PF03450">
    <property type="entry name" value="CO_deh_flav_C"/>
    <property type="match status" value="1"/>
</dbReference>
<dbReference type="GO" id="GO:0016491">
    <property type="term" value="F:oxidoreductase activity"/>
    <property type="evidence" value="ECO:0007669"/>
    <property type="project" value="UniProtKB-KW"/>
</dbReference>
<evidence type="ECO:0000313" key="6">
    <source>
        <dbReference type="Proteomes" id="UP000199706"/>
    </source>
</evidence>
<dbReference type="InterPro" id="IPR036318">
    <property type="entry name" value="FAD-bd_PCMH-like_sf"/>
</dbReference>
<dbReference type="EMBL" id="FNCJ01000008">
    <property type="protein sequence ID" value="SDH23289.1"/>
    <property type="molecule type" value="Genomic_DNA"/>
</dbReference>
<dbReference type="FunFam" id="3.30.465.10:FF:000017">
    <property type="entry name" value="Xanthine dehydrogenase, FAD binding subunit"/>
    <property type="match status" value="1"/>
</dbReference>
<reference evidence="5 6" key="1">
    <citation type="submission" date="2016-10" db="EMBL/GenBank/DDBJ databases">
        <authorList>
            <person name="de Groot N.N."/>
        </authorList>
    </citation>
    <scope>NUCLEOTIDE SEQUENCE [LARGE SCALE GENOMIC DNA]</scope>
    <source>
        <strain evidence="5 6">LMG 2247</strain>
    </source>
</reference>
<dbReference type="Pfam" id="PF00941">
    <property type="entry name" value="FAD_binding_5"/>
    <property type="match status" value="1"/>
</dbReference>
<dbReference type="InterPro" id="IPR005107">
    <property type="entry name" value="CO_DH_flav_C"/>
</dbReference>
<feature type="domain" description="FAD-binding PCMH-type" evidence="4">
    <location>
        <begin position="16"/>
        <end position="192"/>
    </location>
</feature>
<sequence>MTLPFAGAMTTKEAGVIPRPFEYHVPRSLPEAIALLNQHGEGAKLLAGGHSLLPMMKLRFAEPEHLIDLGKLSELKGIREVDGEIRIGAMTTENELIWSELLQTRCPLLVEGARQISDPQVRYRGTLGGDISHGDPGNDHPALMIALDAAFVLASERGERVVPADGFFVGTYATLLEPGEILTEIRIPLPAPGTGYCYAKLKRKTGDFATAATAVTLRMNAGAVDDVRIALTNVAETAIRATDAEQALRGKPLDEASIAEAARLAMSICAPVADLRGDPEYKTAMAGEMTRRALASAYARAAH</sequence>
<evidence type="ECO:0000256" key="1">
    <source>
        <dbReference type="ARBA" id="ARBA00022630"/>
    </source>
</evidence>
<keyword evidence="2" id="KW-0274">FAD</keyword>